<dbReference type="OrthoDB" id="5308957at2759"/>
<comment type="caution">
    <text evidence="2">The sequence shown here is derived from an EMBL/GenBank/DDBJ whole genome shotgun (WGS) entry which is preliminary data.</text>
</comment>
<evidence type="ECO:0000259" key="1">
    <source>
        <dbReference type="Pfam" id="PF14420"/>
    </source>
</evidence>
<feature type="domain" description="Clr5" evidence="1">
    <location>
        <begin position="11"/>
        <end position="63"/>
    </location>
</feature>
<organism evidence="2 3">
    <name type="scientific">Pseudomassariella vexata</name>
    <dbReference type="NCBI Taxonomy" id="1141098"/>
    <lineage>
        <taxon>Eukaryota</taxon>
        <taxon>Fungi</taxon>
        <taxon>Dikarya</taxon>
        <taxon>Ascomycota</taxon>
        <taxon>Pezizomycotina</taxon>
        <taxon>Sordariomycetes</taxon>
        <taxon>Xylariomycetidae</taxon>
        <taxon>Amphisphaeriales</taxon>
        <taxon>Pseudomassariaceae</taxon>
        <taxon>Pseudomassariella</taxon>
    </lineage>
</organism>
<dbReference type="InParanoid" id="A0A1Y2DVT1"/>
<gene>
    <name evidence="2" type="ORF">BCR38DRAFT_410300</name>
</gene>
<evidence type="ECO:0000313" key="2">
    <source>
        <dbReference type="EMBL" id="ORY63367.1"/>
    </source>
</evidence>
<dbReference type="Proteomes" id="UP000193689">
    <property type="component" value="Unassembled WGS sequence"/>
</dbReference>
<evidence type="ECO:0000313" key="3">
    <source>
        <dbReference type="Proteomes" id="UP000193689"/>
    </source>
</evidence>
<name>A0A1Y2DVT1_9PEZI</name>
<reference evidence="2 3" key="1">
    <citation type="submission" date="2016-07" db="EMBL/GenBank/DDBJ databases">
        <title>Pervasive Adenine N6-methylation of Active Genes in Fungi.</title>
        <authorList>
            <consortium name="DOE Joint Genome Institute"/>
            <person name="Mondo S.J."/>
            <person name="Dannebaum R.O."/>
            <person name="Kuo R.C."/>
            <person name="Labutti K."/>
            <person name="Haridas S."/>
            <person name="Kuo A."/>
            <person name="Salamov A."/>
            <person name="Ahrendt S.R."/>
            <person name="Lipzen A."/>
            <person name="Sullivan W."/>
            <person name="Andreopoulos W.B."/>
            <person name="Clum A."/>
            <person name="Lindquist E."/>
            <person name="Daum C."/>
            <person name="Ramamoorthy G.K."/>
            <person name="Gryganskyi A."/>
            <person name="Culley D."/>
            <person name="Magnuson J.K."/>
            <person name="James T.Y."/>
            <person name="O'Malley M.A."/>
            <person name="Stajich J.E."/>
            <person name="Spatafora J.W."/>
            <person name="Visel A."/>
            <person name="Grigoriev I.V."/>
        </authorList>
    </citation>
    <scope>NUCLEOTIDE SEQUENCE [LARGE SCALE GENOMIC DNA]</scope>
    <source>
        <strain evidence="2 3">CBS 129021</strain>
    </source>
</reference>
<dbReference type="GeneID" id="63774659"/>
<accession>A0A1Y2DVT1</accession>
<keyword evidence="3" id="KW-1185">Reference proteome</keyword>
<proteinExistence type="predicted"/>
<dbReference type="InterPro" id="IPR025676">
    <property type="entry name" value="Clr5_dom"/>
</dbReference>
<dbReference type="PANTHER" id="PTHR38788">
    <property type="entry name" value="CLR5 DOMAIN-CONTAINING PROTEIN"/>
    <property type="match status" value="1"/>
</dbReference>
<dbReference type="PANTHER" id="PTHR38788:SF3">
    <property type="entry name" value="CLR5 DOMAIN-CONTAINING PROTEIN"/>
    <property type="match status" value="1"/>
</dbReference>
<dbReference type="RefSeq" id="XP_040715024.1">
    <property type="nucleotide sequence ID" value="XM_040858447.1"/>
</dbReference>
<dbReference type="Pfam" id="PF14420">
    <property type="entry name" value="Clr5"/>
    <property type="match status" value="1"/>
</dbReference>
<dbReference type="EMBL" id="MCFJ01000008">
    <property type="protein sequence ID" value="ORY63367.1"/>
    <property type="molecule type" value="Genomic_DNA"/>
</dbReference>
<dbReference type="AlphaFoldDB" id="A0A1Y2DVT1"/>
<dbReference type="STRING" id="1141098.A0A1Y2DVT1"/>
<sequence>MVPPKVRWATSNDWAAVRDIVTELYAWEGMSLQALMQWMRENHNFHATAKMYKYRFKIWGVRKNFKSSEIDELLANNSHEHVQAHSRCQPARDGRIISASHDKEPPGRLVPYPSHLATPDCLRIPEECIRFSRDYIDSRVWQYSIDKNAFLREWYGTFARGESLLAAGMVQDAFSHFQRGFSQTADGVAGQDPSFFVWMYSAAMTLFESAPEVAKSLITYTAHMCRVTHGPHHPLSLLLSRMNRMDIHELVKGARQVLESYFQYLESSLDSAKECDLNATLVILQVRTTDLLVLRGLLDMQVADELFQRNLGKIRCLPRATFHLLKPIQRYVASAHEESVQLIMSPEQLFARFASGEILSYSESLAWCNLVPLVKNDNQLAPSHVSMLLDQFASTTAIFNSNGYGNYLGKDFYSGFERKMSQMGCNRNGKWKRSGFWL</sequence>
<protein>
    <submittedName>
        <fullName evidence="2">Clr5 domain-domain-containing protein</fullName>
    </submittedName>
</protein>